<dbReference type="PANTHER" id="PTHR43434:SF1">
    <property type="entry name" value="PHOSPHOGLYCOLATE PHOSPHATASE"/>
    <property type="match status" value="1"/>
</dbReference>
<accession>A0A645BKM6</accession>
<name>A0A645BKM6_9ZZZZ</name>
<dbReference type="SUPFAM" id="SSF56784">
    <property type="entry name" value="HAD-like"/>
    <property type="match status" value="1"/>
</dbReference>
<evidence type="ECO:0000313" key="1">
    <source>
        <dbReference type="EMBL" id="MPM65857.1"/>
    </source>
</evidence>
<dbReference type="SFLD" id="SFLDS00003">
    <property type="entry name" value="Haloacid_Dehalogenase"/>
    <property type="match status" value="1"/>
</dbReference>
<comment type="caution">
    <text evidence="1">The sequence shown here is derived from an EMBL/GenBank/DDBJ whole genome shotgun (WGS) entry which is preliminary data.</text>
</comment>
<organism evidence="1">
    <name type="scientific">bioreactor metagenome</name>
    <dbReference type="NCBI Taxonomy" id="1076179"/>
    <lineage>
        <taxon>unclassified sequences</taxon>
        <taxon>metagenomes</taxon>
        <taxon>ecological metagenomes</taxon>
    </lineage>
</organism>
<dbReference type="GO" id="GO:0008967">
    <property type="term" value="F:phosphoglycolate phosphatase activity"/>
    <property type="evidence" value="ECO:0007669"/>
    <property type="project" value="UniProtKB-EC"/>
</dbReference>
<dbReference type="Pfam" id="PF13419">
    <property type="entry name" value="HAD_2"/>
    <property type="match status" value="1"/>
</dbReference>
<dbReference type="Gene3D" id="3.40.50.1000">
    <property type="entry name" value="HAD superfamily/HAD-like"/>
    <property type="match status" value="1"/>
</dbReference>
<dbReference type="InterPro" id="IPR050155">
    <property type="entry name" value="HAD-like_hydrolase_sf"/>
</dbReference>
<dbReference type="EMBL" id="VSSQ01020754">
    <property type="protein sequence ID" value="MPM65857.1"/>
    <property type="molecule type" value="Genomic_DNA"/>
</dbReference>
<dbReference type="GO" id="GO:0006281">
    <property type="term" value="P:DNA repair"/>
    <property type="evidence" value="ECO:0007669"/>
    <property type="project" value="TreeGrafter"/>
</dbReference>
<keyword evidence="1" id="KW-0378">Hydrolase</keyword>
<dbReference type="InterPro" id="IPR023198">
    <property type="entry name" value="PGP-like_dom2"/>
</dbReference>
<dbReference type="InterPro" id="IPR041492">
    <property type="entry name" value="HAD_2"/>
</dbReference>
<dbReference type="SFLD" id="SFLDG01129">
    <property type="entry name" value="C1.5:_HAD__Beta-PGM__Phosphata"/>
    <property type="match status" value="1"/>
</dbReference>
<protein>
    <submittedName>
        <fullName evidence="1">Phosphoglycolate phosphatase</fullName>
        <ecNumber evidence="1">3.1.3.18</ecNumber>
    </submittedName>
</protein>
<dbReference type="EC" id="3.1.3.18" evidence="1"/>
<dbReference type="PANTHER" id="PTHR43434">
    <property type="entry name" value="PHOSPHOGLYCOLATE PHOSPHATASE"/>
    <property type="match status" value="1"/>
</dbReference>
<dbReference type="InterPro" id="IPR036412">
    <property type="entry name" value="HAD-like_sf"/>
</dbReference>
<reference evidence="1" key="1">
    <citation type="submission" date="2019-08" db="EMBL/GenBank/DDBJ databases">
        <authorList>
            <person name="Kucharzyk K."/>
            <person name="Murdoch R.W."/>
            <person name="Higgins S."/>
            <person name="Loffler F."/>
        </authorList>
    </citation>
    <scope>NUCLEOTIDE SEQUENCE</scope>
</reference>
<proteinExistence type="predicted"/>
<dbReference type="InterPro" id="IPR023214">
    <property type="entry name" value="HAD_sf"/>
</dbReference>
<gene>
    <name evidence="1" type="primary">gph_54</name>
    <name evidence="1" type="ORF">SDC9_112761</name>
</gene>
<dbReference type="AlphaFoldDB" id="A0A645BKM6"/>
<sequence>MINIIFDYDGTLHDSLKIYAPAFRSCCKMIAKDGFIMQTDYSNDEIKKWIGMDAKTMWDTFMPDLPHEYKDKYSAFIGNEMLTLINEGKAVLYDGAEELLGRLKADGHKLIFLSNCKRSYMEAHINFFKLNRFFDGFYCTEDYDFSPKYEIFNEIKSVYEGTYIAVGDRKSDMEIAEKHSIKAIGCTYGYGDLDELKNANYFANSPKKIIEYIKE</sequence>
<dbReference type="Gene3D" id="1.10.150.240">
    <property type="entry name" value="Putative phosphatase, domain 2"/>
    <property type="match status" value="1"/>
</dbReference>